<evidence type="ECO:0000256" key="3">
    <source>
        <dbReference type="ARBA" id="ARBA00023307"/>
    </source>
</evidence>
<evidence type="ECO:0000256" key="4">
    <source>
        <dbReference type="PIRSR" id="PIRSR000081-1"/>
    </source>
</evidence>
<dbReference type="AlphaFoldDB" id="A0A3N6NNJ4"/>
<evidence type="ECO:0000256" key="5">
    <source>
        <dbReference type="RuleBase" id="RU004438"/>
    </source>
</evidence>
<proteinExistence type="inferred from homology"/>
<keyword evidence="5" id="KW-0602">Photosynthesis</keyword>
<evidence type="ECO:0000256" key="1">
    <source>
        <dbReference type="ARBA" id="ARBA00008182"/>
    </source>
</evidence>
<comment type="caution">
    <text evidence="6">The sequence shown here is derived from an EMBL/GenBank/DDBJ whole genome shotgun (WGS) entry which is preliminary data.</text>
</comment>
<dbReference type="GO" id="GO:0031676">
    <property type="term" value="C:plasma membrane-derived thylakoid membrane"/>
    <property type="evidence" value="ECO:0007669"/>
    <property type="project" value="UniProtKB-SubCell"/>
</dbReference>
<dbReference type="OrthoDB" id="512145at2"/>
<dbReference type="GO" id="GO:0030089">
    <property type="term" value="C:phycobilisome"/>
    <property type="evidence" value="ECO:0007669"/>
    <property type="project" value="UniProtKB-KW"/>
</dbReference>
<dbReference type="Pfam" id="PF00502">
    <property type="entry name" value="Phycobilisome"/>
    <property type="match status" value="1"/>
</dbReference>
<protein>
    <submittedName>
        <fullName evidence="6">Phycocyanin subunit beta</fullName>
    </submittedName>
</protein>
<evidence type="ECO:0000313" key="7">
    <source>
        <dbReference type="Proteomes" id="UP000269154"/>
    </source>
</evidence>
<dbReference type="GO" id="GO:0015979">
    <property type="term" value="P:photosynthesis"/>
    <property type="evidence" value="ECO:0007669"/>
    <property type="project" value="UniProtKB-KW"/>
</dbReference>
<reference evidence="6 7" key="1">
    <citation type="journal article" date="2018" name="ACS Chem. Biol.">
        <title>Ketoreductase domain dysfunction expands chemodiversity: malyngamide biosynthesis in the cyanobacterium Okeania hirsuta.</title>
        <authorList>
            <person name="Moss N.A."/>
            <person name="Leao T."/>
            <person name="Rankin M."/>
            <person name="McCullough T.M."/>
            <person name="Qu P."/>
            <person name="Korobeynikov A."/>
            <person name="Smith J.L."/>
            <person name="Gerwick L."/>
            <person name="Gerwick W.H."/>
        </authorList>
    </citation>
    <scope>NUCLEOTIDE SEQUENCE [LARGE SCALE GENOMIC DNA]</scope>
    <source>
        <strain evidence="6 7">PAB10Feb10-1</strain>
    </source>
</reference>
<keyword evidence="5" id="KW-0042">Antenna complex</keyword>
<evidence type="ECO:0000313" key="6">
    <source>
        <dbReference type="EMBL" id="RQH25841.1"/>
    </source>
</evidence>
<feature type="binding site" evidence="4">
    <location>
        <begin position="80"/>
        <end position="86"/>
    </location>
    <ligand>
        <name>(2R,3E)-phycocyanobilin</name>
        <dbReference type="ChEBI" id="CHEBI:85275"/>
        <label>1</label>
    </ligand>
</feature>
<dbReference type="InterPro" id="IPR012128">
    <property type="entry name" value="Phycobilisome_asu/bsu"/>
</dbReference>
<gene>
    <name evidence="6" type="ORF">D5R40_29020</name>
</gene>
<keyword evidence="5" id="KW-0605">Phycobilisome</keyword>
<name>A0A3N6NNJ4_9CYAN</name>
<dbReference type="RefSeq" id="WP_124146677.1">
    <property type="nucleotide sequence ID" value="NZ_CAWOKI010000186.1"/>
</dbReference>
<feature type="binding site" evidence="4">
    <location>
        <position position="75"/>
    </location>
    <ligand>
        <name>(2R,3E)-phycocyanobilin</name>
        <dbReference type="ChEBI" id="CHEBI:85275"/>
        <label>1</label>
    </ligand>
</feature>
<accession>A0A3N6NNJ4</accession>
<evidence type="ECO:0000256" key="2">
    <source>
        <dbReference type="ARBA" id="ARBA00022991"/>
    </source>
</evidence>
<keyword evidence="5" id="KW-0793">Thylakoid</keyword>
<feature type="binding site" evidence="4">
    <location>
        <position position="33"/>
    </location>
    <ligand>
        <name>(2R,3E)-phycocyanobilin</name>
        <dbReference type="ChEBI" id="CHEBI:85275"/>
        <label>1</label>
    </ligand>
</feature>
<keyword evidence="5" id="KW-0249">Electron transport</keyword>
<dbReference type="Proteomes" id="UP000269154">
    <property type="component" value="Unassembled WGS sequence"/>
</dbReference>
<dbReference type="PIRSF" id="PIRSF000081">
    <property type="entry name" value="Phycocyanin"/>
    <property type="match status" value="1"/>
</dbReference>
<feature type="binding site" evidence="4">
    <location>
        <position position="80"/>
    </location>
    <ligand>
        <name>(2R,3E)-phycocyanobilin</name>
        <dbReference type="ChEBI" id="CHEBI:85275"/>
        <label>1</label>
    </ligand>
</feature>
<comment type="similarity">
    <text evidence="1 5">Belongs to the phycobiliprotein family.</text>
</comment>
<comment type="subcellular location">
    <subcellularLocation>
        <location evidence="5">Cellular thylakoid membrane</location>
        <topology evidence="5">Peripheral membrane protein</topology>
        <orientation evidence="5">Cytoplasmic side</orientation>
    </subcellularLocation>
</comment>
<keyword evidence="3 5" id="KW-0089">Bile pigment</keyword>
<dbReference type="EMBL" id="RCBY01000295">
    <property type="protein sequence ID" value="RQH25841.1"/>
    <property type="molecule type" value="Genomic_DNA"/>
</dbReference>
<organism evidence="6 7">
    <name type="scientific">Okeania hirsuta</name>
    <dbReference type="NCBI Taxonomy" id="1458930"/>
    <lineage>
        <taxon>Bacteria</taxon>
        <taxon>Bacillati</taxon>
        <taxon>Cyanobacteriota</taxon>
        <taxon>Cyanophyceae</taxon>
        <taxon>Oscillatoriophycideae</taxon>
        <taxon>Oscillatoriales</taxon>
        <taxon>Microcoleaceae</taxon>
        <taxon>Okeania</taxon>
    </lineage>
</organism>
<keyword evidence="7" id="KW-1185">Reference proteome</keyword>
<keyword evidence="5" id="KW-0813">Transport</keyword>
<dbReference type="SUPFAM" id="SSF46458">
    <property type="entry name" value="Globin-like"/>
    <property type="match status" value="1"/>
</dbReference>
<sequence length="182" mass="19156">MRITRSARFGKIGVFSKYPFTSFFCHSINADGNKRLDAVNSIASNASCIVTDSVAGICCESPGLTSPGGGVYTNRKMAACLRDGEIILRYITYALLTGDASILTDRCLNGLKETYAALGVPTGNTVRAVEIMKACAVAHISNTNTEAQAGSKYKKIDVTEGDCASLVAECSGYFDAVVAAIS</sequence>
<dbReference type="PANTHER" id="PTHR34011">
    <property type="entry name" value="PHYCOBILISOME 32.1 KDA LINKER POLYPEPTIDE, PHYCOCYANIN-ASSOCIATED, ROD 2-RELATED"/>
    <property type="match status" value="1"/>
</dbReference>
<keyword evidence="2 5" id="KW-0157">Chromophore</keyword>
<dbReference type="InterPro" id="IPR038719">
    <property type="entry name" value="Phycobilisome_asu/bsu_sf"/>
</dbReference>
<dbReference type="InterPro" id="IPR009050">
    <property type="entry name" value="Globin-like_sf"/>
</dbReference>
<feature type="binding site" evidence="4">
    <location>
        <position position="37"/>
    </location>
    <ligand>
        <name>(2R,3E)-phycocyanobilin</name>
        <dbReference type="ChEBI" id="CHEBI:85275"/>
        <label>1</label>
    </ligand>
</feature>
<dbReference type="Gene3D" id="1.10.490.20">
    <property type="entry name" value="Phycocyanins"/>
    <property type="match status" value="1"/>
</dbReference>
<keyword evidence="5" id="KW-0472">Membrane</keyword>
<dbReference type="PANTHER" id="PTHR34011:SF7">
    <property type="entry name" value="C-PHYCOCYANIN BETA SUBUNIT"/>
    <property type="match status" value="1"/>
</dbReference>